<protein>
    <submittedName>
        <fullName evidence="5">Uncharacterized protein</fullName>
    </submittedName>
</protein>
<dbReference type="GO" id="GO:0000976">
    <property type="term" value="F:transcription cis-regulatory region binding"/>
    <property type="evidence" value="ECO:0007669"/>
    <property type="project" value="TreeGrafter"/>
</dbReference>
<evidence type="ECO:0000256" key="3">
    <source>
        <dbReference type="PROSITE-ProRule" id="PRU00023"/>
    </source>
</evidence>
<feature type="coiled-coil region" evidence="4">
    <location>
        <begin position="875"/>
        <end position="938"/>
    </location>
</feature>
<keyword evidence="6" id="KW-1185">Reference proteome</keyword>
<dbReference type="Proteomes" id="UP000256645">
    <property type="component" value="Unassembled WGS sequence"/>
</dbReference>
<accession>A0A3D8QAX8</accession>
<organism evidence="5 6">
    <name type="scientific">Coleophoma cylindrospora</name>
    <dbReference type="NCBI Taxonomy" id="1849047"/>
    <lineage>
        <taxon>Eukaryota</taxon>
        <taxon>Fungi</taxon>
        <taxon>Dikarya</taxon>
        <taxon>Ascomycota</taxon>
        <taxon>Pezizomycotina</taxon>
        <taxon>Leotiomycetes</taxon>
        <taxon>Helotiales</taxon>
        <taxon>Dermateaceae</taxon>
        <taxon>Coleophoma</taxon>
    </lineage>
</organism>
<evidence type="ECO:0000256" key="4">
    <source>
        <dbReference type="SAM" id="Coils"/>
    </source>
</evidence>
<keyword evidence="1" id="KW-0677">Repeat</keyword>
<reference evidence="5 6" key="1">
    <citation type="journal article" date="2018" name="IMA Fungus">
        <title>IMA Genome-F 9: Draft genome sequence of Annulohypoxylon stygium, Aspergillus mulundensis, Berkeleyomyces basicola (syn. Thielaviopsis basicola), Ceratocystis smalleyi, two Cercospora beticola strains, Coleophoma cylindrospora, Fusarium fracticaudum, Phialophora cf. hyalina, and Morchella septimelata.</title>
        <authorList>
            <person name="Wingfield B.D."/>
            <person name="Bills G.F."/>
            <person name="Dong Y."/>
            <person name="Huang W."/>
            <person name="Nel W.J."/>
            <person name="Swalarsk-Parry B.S."/>
            <person name="Vaghefi N."/>
            <person name="Wilken P.M."/>
            <person name="An Z."/>
            <person name="de Beer Z.W."/>
            <person name="De Vos L."/>
            <person name="Chen L."/>
            <person name="Duong T.A."/>
            <person name="Gao Y."/>
            <person name="Hammerbacher A."/>
            <person name="Kikkert J.R."/>
            <person name="Li Y."/>
            <person name="Li H."/>
            <person name="Li K."/>
            <person name="Li Q."/>
            <person name="Liu X."/>
            <person name="Ma X."/>
            <person name="Naidoo K."/>
            <person name="Pethybridge S.J."/>
            <person name="Sun J."/>
            <person name="Steenkamp E.T."/>
            <person name="van der Nest M.A."/>
            <person name="van Wyk S."/>
            <person name="Wingfield M.J."/>
            <person name="Xiong C."/>
            <person name="Yue Q."/>
            <person name="Zhang X."/>
        </authorList>
    </citation>
    <scope>NUCLEOTIDE SEQUENCE [LARGE SCALE GENOMIC DNA]</scope>
    <source>
        <strain evidence="5 6">BP6252</strain>
    </source>
</reference>
<keyword evidence="2 3" id="KW-0040">ANK repeat</keyword>
<dbReference type="Gene3D" id="1.25.40.20">
    <property type="entry name" value="Ankyrin repeat-containing domain"/>
    <property type="match status" value="2"/>
</dbReference>
<dbReference type="SUPFAM" id="SSF48403">
    <property type="entry name" value="Ankyrin repeat"/>
    <property type="match status" value="1"/>
</dbReference>
<dbReference type="InterPro" id="IPR002110">
    <property type="entry name" value="Ankyrin_rpt"/>
</dbReference>
<evidence type="ECO:0000256" key="1">
    <source>
        <dbReference type="ARBA" id="ARBA00022737"/>
    </source>
</evidence>
<dbReference type="SMART" id="SM00248">
    <property type="entry name" value="ANK"/>
    <property type="match status" value="5"/>
</dbReference>
<feature type="repeat" description="ANK" evidence="3">
    <location>
        <begin position="669"/>
        <end position="701"/>
    </location>
</feature>
<dbReference type="STRING" id="1849047.A0A3D8QAX8"/>
<feature type="repeat" description="ANK" evidence="3">
    <location>
        <begin position="609"/>
        <end position="641"/>
    </location>
</feature>
<evidence type="ECO:0000313" key="5">
    <source>
        <dbReference type="EMBL" id="RDW58800.1"/>
    </source>
</evidence>
<dbReference type="GO" id="GO:0005634">
    <property type="term" value="C:nucleus"/>
    <property type="evidence" value="ECO:0007669"/>
    <property type="project" value="TreeGrafter"/>
</dbReference>
<dbReference type="InterPro" id="IPR050663">
    <property type="entry name" value="Ankyrin-SOCS_Box"/>
</dbReference>
<evidence type="ECO:0000313" key="6">
    <source>
        <dbReference type="Proteomes" id="UP000256645"/>
    </source>
</evidence>
<sequence length="990" mass="110509">MSFLRGRNRFYNLQSESRLSIAPSTISQASYSTEVISESDAGKALGLLQMKYPGGQGGFKRRRGFTYEEVNSVLSDCIESRELARPGIVRALLSYDHDINFWVREKDGVLGRLGRKESQRNGIVQRATMARNCPLAVWKLLIEAADEVTLSQAFNIAVQNNMVAKVDLCLQVAAAKEGYLNVPAAITSVLELHPQENSGLSSIRLILTLLKWINAHVGSKDAINAKAAEEAGQMAVSELLRHNWASLSWNTANPSFDIQQPGIAEGVPQVFHDKRFLSETSQGFKEPCNKYLELLTTSNIVITKSTSAILLGDLLHRSSDNADWLPGKALEVVGYLLSNSGYCPEVEAALIRALGSTDRSKPKGYIDAAELLAHSALKTTFNLALDSMTLGPQLRRDDLWQLRFLVEWGATGKSVHFALCLGLYEQSRNPVANCHFDDFIQALVSTDLDVNFEEGEVVRVAADCGNANILGRLLTLGASDETKSFAFAVAILAQHQEKVLLELINQFNTSKSESVRSYLQPPTWYYPHLFVSLQLYPNSPDLVEALIKIGCPVDAEIEYCVDGRNTEQITPLMFSLCQMADSNGNQRISPEVIDILINKSNINFETKTSGVTPLILAAKYQRWNIVAKLLKKRAKTSTKDSLERSALFYASRFGDLTSVKLLLKAQSPLNDGSLHEAARELHTEVVEVLIKAGHNVNFTSTNNDHGHRTALHEMLLKCKGTTGQIEETLCKLTEANFSDEDFFVALHNPFQDPQFLALVKALLRTGMGELRDSETGQGNLIKKVVINQFEWYYSPTIYLRHGLAGLKVELRDSLSNFLVASGGVDQFSARYGIRQPQGYIAVESVQKAEEDRIFADMSARISARESDSKSSSISLKQREKIKMEVKQEVEQENKRFADQERNALEQLRREAEWKRSSIEGEAQNAKQLHDDLETARLQRQAAINWKIQRGMAADRRKEQEDKLVEERLSSFLHGVDTFSEQDQRLAGWVS</sequence>
<dbReference type="Pfam" id="PF12796">
    <property type="entry name" value="Ank_2"/>
    <property type="match status" value="1"/>
</dbReference>
<dbReference type="OrthoDB" id="3556551at2759"/>
<dbReference type="AlphaFoldDB" id="A0A3D8QAX8"/>
<dbReference type="EMBL" id="PDLM01000017">
    <property type="protein sequence ID" value="RDW58800.1"/>
    <property type="molecule type" value="Genomic_DNA"/>
</dbReference>
<evidence type="ECO:0000256" key="2">
    <source>
        <dbReference type="ARBA" id="ARBA00023043"/>
    </source>
</evidence>
<comment type="caution">
    <text evidence="5">The sequence shown here is derived from an EMBL/GenBank/DDBJ whole genome shotgun (WGS) entry which is preliminary data.</text>
</comment>
<gene>
    <name evidence="5" type="ORF">BP6252_13276</name>
</gene>
<dbReference type="GO" id="GO:0045944">
    <property type="term" value="P:positive regulation of transcription by RNA polymerase II"/>
    <property type="evidence" value="ECO:0007669"/>
    <property type="project" value="TreeGrafter"/>
</dbReference>
<dbReference type="PROSITE" id="PS50088">
    <property type="entry name" value="ANK_REPEAT"/>
    <property type="match status" value="2"/>
</dbReference>
<keyword evidence="4" id="KW-0175">Coiled coil</keyword>
<name>A0A3D8QAX8_9HELO</name>
<dbReference type="PANTHER" id="PTHR24193">
    <property type="entry name" value="ANKYRIN REPEAT PROTEIN"/>
    <property type="match status" value="1"/>
</dbReference>
<dbReference type="PANTHER" id="PTHR24193:SF121">
    <property type="entry name" value="ADA2A-CONTAINING COMPLEX COMPONENT 3, ISOFORM D"/>
    <property type="match status" value="1"/>
</dbReference>
<dbReference type="InterPro" id="IPR036770">
    <property type="entry name" value="Ankyrin_rpt-contain_sf"/>
</dbReference>
<proteinExistence type="predicted"/>